<keyword evidence="2 7" id="KW-0813">Transport</keyword>
<evidence type="ECO:0000313" key="9">
    <source>
        <dbReference type="EMBL" id="QHW33999.1"/>
    </source>
</evidence>
<dbReference type="PANTHER" id="PTHR43744">
    <property type="entry name" value="ABC TRANSPORTER PERMEASE PROTEIN MG189-RELATED-RELATED"/>
    <property type="match status" value="1"/>
</dbReference>
<name>A0A6C0P657_9BACL</name>
<evidence type="ECO:0000256" key="2">
    <source>
        <dbReference type="ARBA" id="ARBA00022448"/>
    </source>
</evidence>
<dbReference type="KEGG" id="prz:GZH47_26550"/>
<comment type="subcellular location">
    <subcellularLocation>
        <location evidence="1 7">Cell membrane</location>
        <topology evidence="1 7">Multi-pass membrane protein</topology>
    </subcellularLocation>
</comment>
<dbReference type="GO" id="GO:0005886">
    <property type="term" value="C:plasma membrane"/>
    <property type="evidence" value="ECO:0007669"/>
    <property type="project" value="UniProtKB-SubCell"/>
</dbReference>
<dbReference type="GO" id="GO:0055085">
    <property type="term" value="P:transmembrane transport"/>
    <property type="evidence" value="ECO:0007669"/>
    <property type="project" value="InterPro"/>
</dbReference>
<evidence type="ECO:0000256" key="6">
    <source>
        <dbReference type="ARBA" id="ARBA00023136"/>
    </source>
</evidence>
<keyword evidence="4 7" id="KW-0812">Transmembrane</keyword>
<feature type="domain" description="ABC transmembrane type-1" evidence="8">
    <location>
        <begin position="72"/>
        <end position="274"/>
    </location>
</feature>
<protein>
    <submittedName>
        <fullName evidence="9">Carbohydrate ABC transporter permease</fullName>
    </submittedName>
</protein>
<dbReference type="CDD" id="cd06261">
    <property type="entry name" value="TM_PBP2"/>
    <property type="match status" value="1"/>
</dbReference>
<dbReference type="Gene3D" id="1.10.3720.10">
    <property type="entry name" value="MetI-like"/>
    <property type="match status" value="1"/>
</dbReference>
<evidence type="ECO:0000256" key="7">
    <source>
        <dbReference type="RuleBase" id="RU363032"/>
    </source>
</evidence>
<evidence type="ECO:0000256" key="4">
    <source>
        <dbReference type="ARBA" id="ARBA00022692"/>
    </source>
</evidence>
<gene>
    <name evidence="9" type="ORF">GZH47_26550</name>
</gene>
<dbReference type="InterPro" id="IPR000515">
    <property type="entry name" value="MetI-like"/>
</dbReference>
<dbReference type="SUPFAM" id="SSF161098">
    <property type="entry name" value="MetI-like"/>
    <property type="match status" value="1"/>
</dbReference>
<feature type="transmembrane region" description="Helical" evidence="7">
    <location>
        <begin position="109"/>
        <end position="132"/>
    </location>
</feature>
<evidence type="ECO:0000259" key="8">
    <source>
        <dbReference type="PROSITE" id="PS50928"/>
    </source>
</evidence>
<reference evidence="9 10" key="1">
    <citation type="submission" date="2020-02" db="EMBL/GenBank/DDBJ databases">
        <title>Paenibacillus sp. nov., isolated from rhizosphere soil of tomato.</title>
        <authorList>
            <person name="Weon H.-Y."/>
            <person name="Lee S.A."/>
        </authorList>
    </citation>
    <scope>NUCLEOTIDE SEQUENCE [LARGE SCALE GENOMIC DNA]</scope>
    <source>
        <strain evidence="9 10">14171R-81</strain>
    </source>
</reference>
<dbReference type="InterPro" id="IPR035906">
    <property type="entry name" value="MetI-like_sf"/>
</dbReference>
<accession>A0A6C0P657</accession>
<feature type="transmembrane region" description="Helical" evidence="7">
    <location>
        <begin position="255"/>
        <end position="274"/>
    </location>
</feature>
<dbReference type="RefSeq" id="WP_162643996.1">
    <property type="nucleotide sequence ID" value="NZ_CP048286.1"/>
</dbReference>
<sequence length="289" mass="32046">MKKPQFSFMSLAIGLVLLLLAASMIYPFLYMLAVSLSGDKYVIKGAVTLIPKGLNTKVYRIVLDDPRIFTAYRNTILYVFVGTAISLAATSLGAYALSKKNMLFHTAFTYLIVFTMFFGGGMIPTFLVVRGLGLVDSIWGMVLPTAISTWNLIIMRTFFAGFPSELEESGKIDGLNDFQVFYYLVMPVTKAIFATIGLFYAVGIWNNFYSALLYLRSQEHFPLQVVLRNIILAGQVRSSNVTSVGGDQLVVEESLKYAVIMVSTLPILLVYPFLQKYFVKGAMIGSVKG</sequence>
<dbReference type="PROSITE" id="PS50928">
    <property type="entry name" value="ABC_TM1"/>
    <property type="match status" value="1"/>
</dbReference>
<keyword evidence="3" id="KW-1003">Cell membrane</keyword>
<dbReference type="AlphaFoldDB" id="A0A6C0P657"/>
<dbReference type="Proteomes" id="UP000479114">
    <property type="component" value="Chromosome"/>
</dbReference>
<feature type="transmembrane region" description="Helical" evidence="7">
    <location>
        <begin position="76"/>
        <end position="97"/>
    </location>
</feature>
<proteinExistence type="inferred from homology"/>
<keyword evidence="10" id="KW-1185">Reference proteome</keyword>
<dbReference type="PANTHER" id="PTHR43744:SF9">
    <property type="entry name" value="POLYGALACTURONAN_RHAMNOGALACTURONAN TRANSPORT SYSTEM PERMEASE PROTEIN YTCP"/>
    <property type="match status" value="1"/>
</dbReference>
<evidence type="ECO:0000313" key="10">
    <source>
        <dbReference type="Proteomes" id="UP000479114"/>
    </source>
</evidence>
<comment type="similarity">
    <text evidence="7">Belongs to the binding-protein-dependent transport system permease family.</text>
</comment>
<feature type="transmembrane region" description="Helical" evidence="7">
    <location>
        <begin position="138"/>
        <end position="159"/>
    </location>
</feature>
<keyword evidence="5 7" id="KW-1133">Transmembrane helix</keyword>
<feature type="transmembrane region" description="Helical" evidence="7">
    <location>
        <begin position="180"/>
        <end position="205"/>
    </location>
</feature>
<evidence type="ECO:0000256" key="3">
    <source>
        <dbReference type="ARBA" id="ARBA00022475"/>
    </source>
</evidence>
<dbReference type="EMBL" id="CP048286">
    <property type="protein sequence ID" value="QHW33999.1"/>
    <property type="molecule type" value="Genomic_DNA"/>
</dbReference>
<keyword evidence="6 7" id="KW-0472">Membrane</keyword>
<evidence type="ECO:0000256" key="1">
    <source>
        <dbReference type="ARBA" id="ARBA00004651"/>
    </source>
</evidence>
<organism evidence="9 10">
    <name type="scientific">Paenibacillus rhizovicinus</name>
    <dbReference type="NCBI Taxonomy" id="2704463"/>
    <lineage>
        <taxon>Bacteria</taxon>
        <taxon>Bacillati</taxon>
        <taxon>Bacillota</taxon>
        <taxon>Bacilli</taxon>
        <taxon>Bacillales</taxon>
        <taxon>Paenibacillaceae</taxon>
        <taxon>Paenibacillus</taxon>
    </lineage>
</organism>
<dbReference type="Pfam" id="PF00528">
    <property type="entry name" value="BPD_transp_1"/>
    <property type="match status" value="1"/>
</dbReference>
<evidence type="ECO:0000256" key="5">
    <source>
        <dbReference type="ARBA" id="ARBA00022989"/>
    </source>
</evidence>